<sequence>MAWLLAAVVIIVIGLAVMAGAGKFGQVPAVVDDRPVPDLPEGDLDAESLRSARFAVVPRGYSMCQVDQLLERLAAQMEAGQGPNLTRTGQPIPDANDPDTE</sequence>
<gene>
    <name evidence="2" type="ORF">CP880_00080</name>
</gene>
<comment type="caution">
    <text evidence="2">The sequence shown here is derived from an EMBL/GenBank/DDBJ whole genome shotgun (WGS) entry which is preliminary data.</text>
</comment>
<organism evidence="2 3">
    <name type="scientific">Cutibacterium namnetense</name>
    <dbReference type="NCBI Taxonomy" id="1574624"/>
    <lineage>
        <taxon>Bacteria</taxon>
        <taxon>Bacillati</taxon>
        <taxon>Actinomycetota</taxon>
        <taxon>Actinomycetes</taxon>
        <taxon>Propionibacteriales</taxon>
        <taxon>Propionibacteriaceae</taxon>
        <taxon>Cutibacterium</taxon>
    </lineage>
</organism>
<keyword evidence="3" id="KW-1185">Reference proteome</keyword>
<dbReference type="InterPro" id="IPR019933">
    <property type="entry name" value="DivIVA_domain"/>
</dbReference>
<name>A0ABX9IAG7_9ACTN</name>
<accession>A0ABX9IAG7</accession>
<dbReference type="NCBIfam" id="TIGR03544">
    <property type="entry name" value="DivI1A_domain"/>
    <property type="match status" value="1"/>
</dbReference>
<feature type="region of interest" description="Disordered" evidence="1">
    <location>
        <begin position="80"/>
        <end position="101"/>
    </location>
</feature>
<evidence type="ECO:0000256" key="1">
    <source>
        <dbReference type="SAM" id="MobiDB-lite"/>
    </source>
</evidence>
<dbReference type="EMBL" id="PCZS01000001">
    <property type="protein sequence ID" value="REB70262.1"/>
    <property type="molecule type" value="Genomic_DNA"/>
</dbReference>
<dbReference type="RefSeq" id="WP_002549356.1">
    <property type="nucleotide sequence ID" value="NZ_JARJNT010000001.1"/>
</dbReference>
<proteinExistence type="predicted"/>
<protein>
    <submittedName>
        <fullName evidence="2">DivIVA domain-containing protein</fullName>
    </submittedName>
</protein>
<reference evidence="2 3" key="1">
    <citation type="submission" date="2017-09" db="EMBL/GenBank/DDBJ databases">
        <authorList>
            <person name="Bumgarner R.E."/>
        </authorList>
    </citation>
    <scope>NUCLEOTIDE SEQUENCE [LARGE SCALE GENOMIC DNA]</scope>
    <source>
        <strain evidence="2 3">T34998</strain>
    </source>
</reference>
<evidence type="ECO:0000313" key="2">
    <source>
        <dbReference type="EMBL" id="REB70262.1"/>
    </source>
</evidence>
<evidence type="ECO:0000313" key="3">
    <source>
        <dbReference type="Proteomes" id="UP000256324"/>
    </source>
</evidence>
<dbReference type="Proteomes" id="UP000256324">
    <property type="component" value="Unassembled WGS sequence"/>
</dbReference>